<dbReference type="InterPro" id="IPR036691">
    <property type="entry name" value="Endo/exonu/phosph_ase_sf"/>
</dbReference>
<dbReference type="Gene3D" id="3.60.10.10">
    <property type="entry name" value="Endonuclease/exonuclease/phosphatase"/>
    <property type="match status" value="1"/>
</dbReference>
<evidence type="ECO:0000313" key="3">
    <source>
        <dbReference type="Proteomes" id="UP000594261"/>
    </source>
</evidence>
<dbReference type="PANTHER" id="PTHR33710:SF71">
    <property type="entry name" value="ENDONUCLEASE_EXONUCLEASE_PHOSPHATASE DOMAIN-CONTAINING PROTEIN"/>
    <property type="match status" value="1"/>
</dbReference>
<protein>
    <recommendedName>
        <fullName evidence="4">Reverse transcriptase</fullName>
    </recommendedName>
</protein>
<dbReference type="Proteomes" id="UP000594261">
    <property type="component" value="Chromosome 5"/>
</dbReference>
<reference evidence="2 3" key="1">
    <citation type="journal article" date="2016" name="G3 (Bethesda)">
        <title>First Draft Assembly and Annotation of the Genome of a California Endemic Oak Quercus lobata Nee (Fagaceae).</title>
        <authorList>
            <person name="Sork V.L."/>
            <person name="Fitz-Gibbon S.T."/>
            <person name="Puiu D."/>
            <person name="Crepeau M."/>
            <person name="Gugger P.F."/>
            <person name="Sherman R."/>
            <person name="Stevens K."/>
            <person name="Langley C.H."/>
            <person name="Pellegrini M."/>
            <person name="Salzberg S.L."/>
        </authorList>
    </citation>
    <scope>NUCLEOTIDE SEQUENCE [LARGE SCALE GENOMIC DNA]</scope>
    <source>
        <strain evidence="2 3">cv. SW786</strain>
    </source>
</reference>
<evidence type="ECO:0000313" key="2">
    <source>
        <dbReference type="EnsemblPlants" id="QL05p059584:mrna"/>
    </source>
</evidence>
<dbReference type="PANTHER" id="PTHR33710">
    <property type="entry name" value="BNAC02G09200D PROTEIN"/>
    <property type="match status" value="1"/>
</dbReference>
<evidence type="ECO:0008006" key="4">
    <source>
        <dbReference type="Google" id="ProtNLM"/>
    </source>
</evidence>
<dbReference type="EMBL" id="LRBV02000005">
    <property type="status" value="NOT_ANNOTATED_CDS"/>
    <property type="molecule type" value="Genomic_DNA"/>
</dbReference>
<proteinExistence type="predicted"/>
<dbReference type="EnsemblPlants" id="QL05p059584:mrna">
    <property type="protein sequence ID" value="QL05p059584:mrna"/>
    <property type="gene ID" value="QL05p059584"/>
</dbReference>
<dbReference type="Gramene" id="QL05p059584:mrna">
    <property type="protein sequence ID" value="QL05p059584:mrna"/>
    <property type="gene ID" value="QL05p059584"/>
</dbReference>
<keyword evidence="3" id="KW-1185">Reference proteome</keyword>
<organism evidence="2 3">
    <name type="scientific">Quercus lobata</name>
    <name type="common">Valley oak</name>
    <dbReference type="NCBI Taxonomy" id="97700"/>
    <lineage>
        <taxon>Eukaryota</taxon>
        <taxon>Viridiplantae</taxon>
        <taxon>Streptophyta</taxon>
        <taxon>Embryophyta</taxon>
        <taxon>Tracheophyta</taxon>
        <taxon>Spermatophyta</taxon>
        <taxon>Magnoliopsida</taxon>
        <taxon>eudicotyledons</taxon>
        <taxon>Gunneridae</taxon>
        <taxon>Pentapetalae</taxon>
        <taxon>rosids</taxon>
        <taxon>fabids</taxon>
        <taxon>Fagales</taxon>
        <taxon>Fagaceae</taxon>
        <taxon>Quercus</taxon>
    </lineage>
</organism>
<sequence length="519" mass="58584">MLDHGEKECMEKENGGVGDDTKGIMQYGAWMRGEPRRRYGYDSGFKEGKGWAKKRTAKTTKGGALVGSLEGREDAGQKAELGGGPMAETNSQAAKSKSHCIEKTKAKDKNEVEFHERGKVKEEGRKLDPNTIQTKKCKGREKAKKTCDGNTEGVNGVSDGSTNKVGGEPLSQMIVLAWNCRGMGFASVVQSLTDRVKEKREASQMEAFGEIVSRCGLLDLGFVGQKYTWCNGIFGDQRALVRLDKIFANKSWKEGFPNMTVHHVSMAASNHCPLVLGLKGSKHHRKTNKRFFFEAMWTREAGCKEEIELAWDPYRDDSTLPIQERIRRCQQQLQGWNQRAFGNGDRNTKFFHAMASQRRRKNKSEGIMDSNGDWHDSEEAIEGIILNYFESIFSSDHPESFAESLGGVEKRISVDMNKELLKEFRSEEVWTTLNQMHPTKSSGPDGLSPIFYQKYWDIVGPSVSHCVLQALNSRIMPERINETYICLIPKTKNPQQVTEYCPISLLKSSQIDSREFYQQ</sequence>
<feature type="region of interest" description="Disordered" evidence="1">
    <location>
        <begin position="52"/>
        <end position="103"/>
    </location>
</feature>
<feature type="region of interest" description="Disordered" evidence="1">
    <location>
        <begin position="1"/>
        <end position="20"/>
    </location>
</feature>
<dbReference type="OMA" id="QERIRRC"/>
<dbReference type="AlphaFoldDB" id="A0A7N2LSR5"/>
<reference evidence="2" key="2">
    <citation type="submission" date="2021-01" db="UniProtKB">
        <authorList>
            <consortium name="EnsemblPlants"/>
        </authorList>
    </citation>
    <scope>IDENTIFICATION</scope>
</reference>
<accession>A0A7N2LSR5</accession>
<dbReference type="SUPFAM" id="SSF56219">
    <property type="entry name" value="DNase I-like"/>
    <property type="match status" value="1"/>
</dbReference>
<name>A0A7N2LSR5_QUELO</name>
<evidence type="ECO:0000256" key="1">
    <source>
        <dbReference type="SAM" id="MobiDB-lite"/>
    </source>
</evidence>
<dbReference type="InParanoid" id="A0A7N2LSR5"/>